<dbReference type="PANTHER" id="PTHR13604">
    <property type="entry name" value="DC12-RELATED"/>
    <property type="match status" value="1"/>
</dbReference>
<keyword evidence="6" id="KW-0238">DNA-binding</keyword>
<dbReference type="SUPFAM" id="SSF143081">
    <property type="entry name" value="BB1717-like"/>
    <property type="match status" value="1"/>
</dbReference>
<feature type="compositionally biased region" description="Basic residues" evidence="9">
    <location>
        <begin position="32"/>
        <end position="42"/>
    </location>
</feature>
<evidence type="ECO:0000256" key="1">
    <source>
        <dbReference type="ARBA" id="ARBA00008136"/>
    </source>
</evidence>
<name>A0A4U1J8F6_9BACT</name>
<dbReference type="EMBL" id="SSMQ01000027">
    <property type="protein sequence ID" value="TKD03825.1"/>
    <property type="molecule type" value="Genomic_DNA"/>
</dbReference>
<organism evidence="10 11">
    <name type="scientific">Polyangium fumosum</name>
    <dbReference type="NCBI Taxonomy" id="889272"/>
    <lineage>
        <taxon>Bacteria</taxon>
        <taxon>Pseudomonadati</taxon>
        <taxon>Myxococcota</taxon>
        <taxon>Polyangia</taxon>
        <taxon>Polyangiales</taxon>
        <taxon>Polyangiaceae</taxon>
        <taxon>Polyangium</taxon>
    </lineage>
</organism>
<comment type="caution">
    <text evidence="10">The sequence shown here is derived from an EMBL/GenBank/DDBJ whole genome shotgun (WGS) entry which is preliminary data.</text>
</comment>
<keyword evidence="2 8" id="KW-0645">Protease</keyword>
<comment type="similarity">
    <text evidence="1 8">Belongs to the SOS response-associated peptidase family.</text>
</comment>
<dbReference type="InterPro" id="IPR003738">
    <property type="entry name" value="SRAP"/>
</dbReference>
<keyword evidence="11" id="KW-1185">Reference proteome</keyword>
<gene>
    <name evidence="10" type="ORF">E8A74_24895</name>
</gene>
<protein>
    <recommendedName>
        <fullName evidence="8">Abasic site processing protein</fullName>
        <ecNumber evidence="8">3.4.-.-</ecNumber>
    </recommendedName>
</protein>
<keyword evidence="5" id="KW-0190">Covalent protein-DNA linkage</keyword>
<accession>A0A4U1J8F6</accession>
<evidence type="ECO:0000256" key="7">
    <source>
        <dbReference type="ARBA" id="ARBA00023239"/>
    </source>
</evidence>
<evidence type="ECO:0000313" key="11">
    <source>
        <dbReference type="Proteomes" id="UP000309215"/>
    </source>
</evidence>
<reference evidence="10 11" key="1">
    <citation type="submission" date="2019-04" db="EMBL/GenBank/DDBJ databases">
        <authorList>
            <person name="Li Y."/>
            <person name="Wang J."/>
        </authorList>
    </citation>
    <scope>NUCLEOTIDE SEQUENCE [LARGE SCALE GENOMIC DNA]</scope>
    <source>
        <strain evidence="10 11">DSM 14668</strain>
    </source>
</reference>
<evidence type="ECO:0000256" key="6">
    <source>
        <dbReference type="ARBA" id="ARBA00023125"/>
    </source>
</evidence>
<dbReference type="OrthoDB" id="6192129at2"/>
<evidence type="ECO:0000256" key="3">
    <source>
        <dbReference type="ARBA" id="ARBA00022763"/>
    </source>
</evidence>
<dbReference type="GO" id="GO:0106300">
    <property type="term" value="P:protein-DNA covalent cross-linking repair"/>
    <property type="evidence" value="ECO:0007669"/>
    <property type="project" value="InterPro"/>
</dbReference>
<dbReference type="InterPro" id="IPR036590">
    <property type="entry name" value="SRAP-like"/>
</dbReference>
<evidence type="ECO:0000256" key="9">
    <source>
        <dbReference type="SAM" id="MobiDB-lite"/>
    </source>
</evidence>
<dbReference type="GO" id="GO:0008233">
    <property type="term" value="F:peptidase activity"/>
    <property type="evidence" value="ECO:0007669"/>
    <property type="project" value="UniProtKB-KW"/>
</dbReference>
<evidence type="ECO:0000256" key="5">
    <source>
        <dbReference type="ARBA" id="ARBA00023124"/>
    </source>
</evidence>
<feature type="region of interest" description="Disordered" evidence="9">
    <location>
        <begin position="30"/>
        <end position="64"/>
    </location>
</feature>
<dbReference type="AlphaFoldDB" id="A0A4U1J8F6"/>
<evidence type="ECO:0000256" key="2">
    <source>
        <dbReference type="ARBA" id="ARBA00022670"/>
    </source>
</evidence>
<evidence type="ECO:0000256" key="4">
    <source>
        <dbReference type="ARBA" id="ARBA00022801"/>
    </source>
</evidence>
<dbReference type="GO" id="GO:0003697">
    <property type="term" value="F:single-stranded DNA binding"/>
    <property type="evidence" value="ECO:0007669"/>
    <property type="project" value="InterPro"/>
</dbReference>
<keyword evidence="4 8" id="KW-0378">Hydrolase</keyword>
<evidence type="ECO:0000313" key="10">
    <source>
        <dbReference type="EMBL" id="TKD03825.1"/>
    </source>
</evidence>
<dbReference type="Pfam" id="PF02586">
    <property type="entry name" value="SRAP"/>
    <property type="match status" value="1"/>
</dbReference>
<dbReference type="Gene3D" id="3.90.1680.10">
    <property type="entry name" value="SOS response associated peptidase-like"/>
    <property type="match status" value="1"/>
</dbReference>
<keyword evidence="3" id="KW-0227">DNA damage</keyword>
<dbReference type="PANTHER" id="PTHR13604:SF0">
    <property type="entry name" value="ABASIC SITE PROCESSING PROTEIN HMCES"/>
    <property type="match status" value="1"/>
</dbReference>
<evidence type="ECO:0000256" key="8">
    <source>
        <dbReference type="RuleBase" id="RU364100"/>
    </source>
</evidence>
<proteinExistence type="inferred from homology"/>
<dbReference type="GO" id="GO:0006508">
    <property type="term" value="P:proteolysis"/>
    <property type="evidence" value="ECO:0007669"/>
    <property type="project" value="UniProtKB-KW"/>
</dbReference>
<sequence length="326" mass="35790">MMHHGVEVVPVERVEEAVDEDEQIVTGERVDRHRPRHRRRRSLPCQHARSPRGGLASSFPRAPLPVVRTPRGAPVLAGGGSPRTPDAPPLGFSDVPMCGRYTLTNVAPNLLGPLFGVLDVPLLSPRFNVAPTQDMPVVRVLAPGAPRTIELARWGLVPSWAKDISIGDRMINARVETAAEKPAYRSSFKSKRCLVVTDGFYEWKKLGTAKKQPCRIHMPDEKPFAFAGLWARWKNAEGSALDTFTILTAEARAAVADVHDRMPVILAADAYGPWLDPEEQRADVLQAMVAARVGADLVVTPVSTRVNNPRNEGPENVRPLFAQDLP</sequence>
<keyword evidence="7" id="KW-0456">Lyase</keyword>
<dbReference type="Proteomes" id="UP000309215">
    <property type="component" value="Unassembled WGS sequence"/>
</dbReference>
<dbReference type="GO" id="GO:0016829">
    <property type="term" value="F:lyase activity"/>
    <property type="evidence" value="ECO:0007669"/>
    <property type="project" value="UniProtKB-KW"/>
</dbReference>
<dbReference type="EC" id="3.4.-.-" evidence="8"/>